<dbReference type="EMBL" id="AYUF01000495">
    <property type="protein sequence ID" value="ETK00801.1"/>
    <property type="molecule type" value="Genomic_DNA"/>
</dbReference>
<dbReference type="Pfam" id="PF20791">
    <property type="entry name" value="Acyl-ACP_TE_C"/>
    <property type="match status" value="1"/>
</dbReference>
<evidence type="ECO:0000256" key="2">
    <source>
        <dbReference type="ARBA" id="ARBA00022516"/>
    </source>
</evidence>
<proteinExistence type="inferred from homology"/>
<comment type="caution">
    <text evidence="10">The sequence shown here is derived from an EMBL/GenBank/DDBJ whole genome shotgun (WGS) entry which is preliminary data.</text>
</comment>
<gene>
    <name evidence="10" type="ORF">N425_13315</name>
</gene>
<keyword evidence="6" id="KW-0443">Lipid metabolism</keyword>
<evidence type="ECO:0000256" key="1">
    <source>
        <dbReference type="ARBA" id="ARBA00006500"/>
    </source>
</evidence>
<evidence type="ECO:0000259" key="9">
    <source>
        <dbReference type="Pfam" id="PF20791"/>
    </source>
</evidence>
<dbReference type="Proteomes" id="UP000018837">
    <property type="component" value="Unassembled WGS sequence"/>
</dbReference>
<reference evidence="10 11" key="1">
    <citation type="submission" date="2013-11" db="EMBL/GenBank/DDBJ databases">
        <title>Single cell genomics of uncultured Tannerella BU063 (oral taxon 286).</title>
        <authorList>
            <person name="Beall C.J."/>
            <person name="Campbell A.G."/>
            <person name="Griffen A.L."/>
            <person name="Podar M."/>
            <person name="Leys E.J."/>
        </authorList>
    </citation>
    <scope>NUCLEOTIDE SEQUENCE [LARGE SCALE GENOMIC DNA]</scope>
    <source>
        <strain evidence="10">Cell 2</strain>
    </source>
</reference>
<dbReference type="CDD" id="cd00586">
    <property type="entry name" value="4HBT"/>
    <property type="match status" value="1"/>
</dbReference>
<dbReference type="GO" id="GO:0000036">
    <property type="term" value="F:acyl carrier activity"/>
    <property type="evidence" value="ECO:0007669"/>
    <property type="project" value="TreeGrafter"/>
</dbReference>
<dbReference type="Gene3D" id="3.10.129.10">
    <property type="entry name" value="Hotdog Thioesterase"/>
    <property type="match status" value="2"/>
</dbReference>
<dbReference type="InterPro" id="IPR045023">
    <property type="entry name" value="FATA/B"/>
</dbReference>
<feature type="domain" description="Acyl-ACP thioesterase N-terminal hotdog" evidence="8">
    <location>
        <begin position="8"/>
        <end position="123"/>
    </location>
</feature>
<evidence type="ECO:0000256" key="5">
    <source>
        <dbReference type="ARBA" id="ARBA00022946"/>
    </source>
</evidence>
<organism evidence="10 11">
    <name type="scientific">Tannerella sp. oral taxon BU063 isolate Cell 2</name>
    <dbReference type="NCBI Taxonomy" id="1411148"/>
    <lineage>
        <taxon>Bacteria</taxon>
        <taxon>Pseudomonadati</taxon>
        <taxon>Bacteroidota</taxon>
        <taxon>Bacteroidia</taxon>
        <taxon>Bacteroidales</taxon>
        <taxon>Tannerellaceae</taxon>
        <taxon>Tannerella</taxon>
    </lineage>
</organism>
<evidence type="ECO:0000256" key="7">
    <source>
        <dbReference type="ARBA" id="ARBA00023160"/>
    </source>
</evidence>
<dbReference type="Pfam" id="PF01643">
    <property type="entry name" value="Acyl-ACP_TE"/>
    <property type="match status" value="1"/>
</dbReference>
<evidence type="ECO:0000256" key="3">
    <source>
        <dbReference type="ARBA" id="ARBA00022801"/>
    </source>
</evidence>
<accession>W2C2Y6</accession>
<dbReference type="InterPro" id="IPR002864">
    <property type="entry name" value="Acyl-ACP_thioesterase_NHD"/>
</dbReference>
<dbReference type="SUPFAM" id="SSF54637">
    <property type="entry name" value="Thioesterase/thiol ester dehydrase-isomerase"/>
    <property type="match status" value="2"/>
</dbReference>
<dbReference type="PATRIC" id="fig|1411148.3.peg.2232"/>
<evidence type="ECO:0000259" key="8">
    <source>
        <dbReference type="Pfam" id="PF01643"/>
    </source>
</evidence>
<dbReference type="InterPro" id="IPR029069">
    <property type="entry name" value="HotDog_dom_sf"/>
</dbReference>
<sequence>MDPIGTYDYTTEAYSLDFMGRLPLPTLGNYLLDAATRHAEERGAGYTVMEGRGTAWVLSRLAIEVIDTEGLTAPIRVSTWAEAVERIFIKRCFEVTSAATGKPLAYARSIWAAIDKNTRRPTSLVGAWADRMMVPDRHCPVEIAGRIAAAEETPDNEPTTRVVRYSDLDINGHLNSIRHMEAMLDGFDLETYRTMRVQHFEISYHAEGRYGTPLALFRRKFEPGAFACALVDGDRAVSRALIRFV</sequence>
<comment type="similarity">
    <text evidence="1">Belongs to the acyl-ACP thioesterase family.</text>
</comment>
<evidence type="ECO:0000313" key="10">
    <source>
        <dbReference type="EMBL" id="ETK00801.1"/>
    </source>
</evidence>
<keyword evidence="5" id="KW-0809">Transit peptide</keyword>
<name>W2C2Y6_9BACT</name>
<protein>
    <submittedName>
        <fullName evidence="10">4-hydroxybenzoyl-CoA thioesterase</fullName>
    </submittedName>
</protein>
<evidence type="ECO:0000256" key="4">
    <source>
        <dbReference type="ARBA" id="ARBA00022832"/>
    </source>
</evidence>
<dbReference type="PANTHER" id="PTHR31727">
    <property type="entry name" value="OLEOYL-ACYL CARRIER PROTEIN THIOESTERASE 1, CHLOROPLASTIC"/>
    <property type="match status" value="1"/>
</dbReference>
<keyword evidence="7" id="KW-0275">Fatty acid biosynthesis</keyword>
<dbReference type="InterPro" id="IPR049427">
    <property type="entry name" value="Acyl-ACP_TE_C"/>
</dbReference>
<dbReference type="GO" id="GO:0016297">
    <property type="term" value="F:fatty acyl-[ACP] hydrolase activity"/>
    <property type="evidence" value="ECO:0007669"/>
    <property type="project" value="InterPro"/>
</dbReference>
<dbReference type="AlphaFoldDB" id="W2C2Y6"/>
<dbReference type="PANTHER" id="PTHR31727:SF6">
    <property type="entry name" value="OLEOYL-ACYL CARRIER PROTEIN THIOESTERASE 1, CHLOROPLASTIC"/>
    <property type="match status" value="1"/>
</dbReference>
<evidence type="ECO:0000313" key="11">
    <source>
        <dbReference type="Proteomes" id="UP000018837"/>
    </source>
</evidence>
<keyword evidence="3" id="KW-0378">Hydrolase</keyword>
<keyword evidence="4" id="KW-0276">Fatty acid metabolism</keyword>
<keyword evidence="2" id="KW-0444">Lipid biosynthesis</keyword>
<evidence type="ECO:0000256" key="6">
    <source>
        <dbReference type="ARBA" id="ARBA00023098"/>
    </source>
</evidence>
<feature type="domain" description="Acyl-ACP thioesterase-like C-terminal" evidence="9">
    <location>
        <begin position="161"/>
        <end position="215"/>
    </location>
</feature>